<evidence type="ECO:0000313" key="2">
    <source>
        <dbReference type="EMBL" id="PKC55414.1"/>
    </source>
</evidence>
<reference evidence="2 3" key="1">
    <citation type="submission" date="2017-10" db="EMBL/GenBank/DDBJ databases">
        <title>Extensive intraspecific genome diversity in a model arbuscular mycorrhizal fungus.</title>
        <authorList>
            <person name="Chen E.C.H."/>
            <person name="Morin E."/>
            <person name="Baudet D."/>
            <person name="Noel J."/>
            <person name="Ndikumana S."/>
            <person name="Charron P."/>
            <person name="St-Onge C."/>
            <person name="Giorgi J."/>
            <person name="Grigoriev I.V."/>
            <person name="Roux C."/>
            <person name="Martin F.M."/>
            <person name="Corradi N."/>
        </authorList>
    </citation>
    <scope>NUCLEOTIDE SEQUENCE [LARGE SCALE GENOMIC DNA]</scope>
    <source>
        <strain evidence="2 3">A1</strain>
    </source>
</reference>
<name>A0A2N0QWH7_9GLOM</name>
<accession>A0A2N0QWH7</accession>
<feature type="compositionally biased region" description="Basic residues" evidence="1">
    <location>
        <begin position="1"/>
        <end position="20"/>
    </location>
</feature>
<dbReference type="EMBL" id="LLXH01002621">
    <property type="protein sequence ID" value="PKC55414.1"/>
    <property type="molecule type" value="Genomic_DNA"/>
</dbReference>
<feature type="compositionally biased region" description="Pro residues" evidence="1">
    <location>
        <begin position="40"/>
        <end position="69"/>
    </location>
</feature>
<evidence type="ECO:0000256" key="1">
    <source>
        <dbReference type="SAM" id="MobiDB-lite"/>
    </source>
</evidence>
<evidence type="ECO:0000313" key="3">
    <source>
        <dbReference type="Proteomes" id="UP000232688"/>
    </source>
</evidence>
<dbReference type="VEuPathDB" id="FungiDB:FUN_004234"/>
<organism evidence="2 3">
    <name type="scientific">Rhizophagus irregularis</name>
    <dbReference type="NCBI Taxonomy" id="588596"/>
    <lineage>
        <taxon>Eukaryota</taxon>
        <taxon>Fungi</taxon>
        <taxon>Fungi incertae sedis</taxon>
        <taxon>Mucoromycota</taxon>
        <taxon>Glomeromycotina</taxon>
        <taxon>Glomeromycetes</taxon>
        <taxon>Glomerales</taxon>
        <taxon>Glomeraceae</taxon>
        <taxon>Rhizophagus</taxon>
    </lineage>
</organism>
<dbReference type="VEuPathDB" id="FungiDB:RhiirFUN_013068"/>
<proteinExistence type="predicted"/>
<dbReference type="VEuPathDB" id="FungiDB:RhiirA1_475652"/>
<protein>
    <submittedName>
        <fullName evidence="2">Uncharacterized protein</fullName>
    </submittedName>
</protein>
<dbReference type="AlphaFoldDB" id="A0A2N0QWH7"/>
<dbReference type="Proteomes" id="UP000232688">
    <property type="component" value="Unassembled WGS sequence"/>
</dbReference>
<feature type="compositionally biased region" description="Polar residues" evidence="1">
    <location>
        <begin position="26"/>
        <end position="39"/>
    </location>
</feature>
<reference evidence="2 3" key="2">
    <citation type="submission" date="2017-10" db="EMBL/GenBank/DDBJ databases">
        <title>Genome analyses suggest a sexual origin of heterokaryosis in a supposedly ancient asexual fungus.</title>
        <authorList>
            <person name="Corradi N."/>
            <person name="Sedzielewska K."/>
            <person name="Noel J."/>
            <person name="Charron P."/>
            <person name="Farinelli L."/>
            <person name="Marton T."/>
            <person name="Kruger M."/>
            <person name="Pelin A."/>
            <person name="Brachmann A."/>
            <person name="Corradi N."/>
        </authorList>
    </citation>
    <scope>NUCLEOTIDE SEQUENCE [LARGE SCALE GENOMIC DNA]</scope>
    <source>
        <strain evidence="2 3">A1</strain>
    </source>
</reference>
<gene>
    <name evidence="2" type="ORF">RhiirA1_475652</name>
</gene>
<feature type="region of interest" description="Disordered" evidence="1">
    <location>
        <begin position="1"/>
        <end position="79"/>
    </location>
</feature>
<sequence length="144" mass="16789">MPKIKKNNNRYSKNRRLYRKMRQESWRISQVNNSSSQTEQPPPSNPLPLTDQPPPSNPLPLTDQPPPSNPTLTDQPPLPRLIQPLTYEVATAGKHYCRRKHLHDNMSSAIDCNTYIYSKYRKNQITWEELNSAWYGNMSGVNRR</sequence>
<comment type="caution">
    <text evidence="2">The sequence shown here is derived from an EMBL/GenBank/DDBJ whole genome shotgun (WGS) entry which is preliminary data.</text>
</comment>